<feature type="region of interest" description="Disordered" evidence="6">
    <location>
        <begin position="172"/>
        <end position="193"/>
    </location>
</feature>
<keyword evidence="4" id="KW-1133">Transmembrane helix</keyword>
<name>A0A8H7Q689_9FUNG</name>
<dbReference type="GO" id="GO:0061817">
    <property type="term" value="P:endoplasmic reticulum-plasma membrane tethering"/>
    <property type="evidence" value="ECO:0007669"/>
    <property type="project" value="TreeGrafter"/>
</dbReference>
<dbReference type="AlphaFoldDB" id="A0A8H7Q689"/>
<comment type="caution">
    <text evidence="8">The sequence shown here is derived from an EMBL/GenBank/DDBJ whole genome shotgun (WGS) entry which is preliminary data.</text>
</comment>
<comment type="subcellular location">
    <subcellularLocation>
        <location evidence="1">Membrane</location>
        <topology evidence="1">Single-pass type IV membrane protein</topology>
    </subcellularLocation>
</comment>
<evidence type="ECO:0000259" key="7">
    <source>
        <dbReference type="PROSITE" id="PS50202"/>
    </source>
</evidence>
<dbReference type="InterPro" id="IPR016763">
    <property type="entry name" value="VAP"/>
</dbReference>
<keyword evidence="3" id="KW-0812">Transmembrane</keyword>
<dbReference type="GO" id="GO:0005886">
    <property type="term" value="C:plasma membrane"/>
    <property type="evidence" value="ECO:0007669"/>
    <property type="project" value="TreeGrafter"/>
</dbReference>
<evidence type="ECO:0000256" key="5">
    <source>
        <dbReference type="ARBA" id="ARBA00023136"/>
    </source>
</evidence>
<evidence type="ECO:0000256" key="6">
    <source>
        <dbReference type="SAM" id="MobiDB-lite"/>
    </source>
</evidence>
<sequence>MLEIDPSQQLAFREDALLASVTIRDRLAQFRTIFPAGPLTRHVEVQLAISNPTSDFVAYKIKTTAPKQYCVKPNSGRIAANSSVSIQVILQPMKEEPAPDFKCKDKFLIQSVVLTPETAKVSLADLWTSLENGSKDKIQQKKIRCVFLSEHEVQEQQAETLKVEGGEANEEFANASASRPNSYEELNKSQDPAVLRKELSDARETIQRMQRTIDLYGKDGQPGNQAL</sequence>
<dbReference type="PANTHER" id="PTHR10809:SF6">
    <property type="entry name" value="AT11025P-RELATED"/>
    <property type="match status" value="1"/>
</dbReference>
<gene>
    <name evidence="8" type="ORF">INT44_002252</name>
</gene>
<evidence type="ECO:0000256" key="3">
    <source>
        <dbReference type="ARBA" id="ARBA00022692"/>
    </source>
</evidence>
<accession>A0A8H7Q689</accession>
<keyword evidence="9" id="KW-1185">Reference proteome</keyword>
<protein>
    <recommendedName>
        <fullName evidence="7">MSP domain-containing protein</fullName>
    </recommendedName>
</protein>
<dbReference type="OrthoDB" id="264603at2759"/>
<dbReference type="SUPFAM" id="SSF49354">
    <property type="entry name" value="PapD-like"/>
    <property type="match status" value="1"/>
</dbReference>
<evidence type="ECO:0000256" key="2">
    <source>
        <dbReference type="ARBA" id="ARBA00008932"/>
    </source>
</evidence>
<feature type="domain" description="MSP" evidence="7">
    <location>
        <begin position="1"/>
        <end position="148"/>
    </location>
</feature>
<dbReference type="GO" id="GO:0090158">
    <property type="term" value="P:endoplasmic reticulum membrane organization"/>
    <property type="evidence" value="ECO:0007669"/>
    <property type="project" value="TreeGrafter"/>
</dbReference>
<dbReference type="Pfam" id="PF00635">
    <property type="entry name" value="Motile_Sperm"/>
    <property type="match status" value="1"/>
</dbReference>
<evidence type="ECO:0000256" key="4">
    <source>
        <dbReference type="ARBA" id="ARBA00022989"/>
    </source>
</evidence>
<dbReference type="GO" id="GO:0005789">
    <property type="term" value="C:endoplasmic reticulum membrane"/>
    <property type="evidence" value="ECO:0007669"/>
    <property type="project" value="InterPro"/>
</dbReference>
<dbReference type="InterPro" id="IPR000535">
    <property type="entry name" value="MSP_dom"/>
</dbReference>
<evidence type="ECO:0000313" key="8">
    <source>
        <dbReference type="EMBL" id="KAG2185461.1"/>
    </source>
</evidence>
<reference evidence="8" key="1">
    <citation type="submission" date="2020-12" db="EMBL/GenBank/DDBJ databases">
        <title>Metabolic potential, ecology and presence of endohyphal bacteria is reflected in genomic diversity of Mucoromycotina.</title>
        <authorList>
            <person name="Muszewska A."/>
            <person name="Okrasinska A."/>
            <person name="Steczkiewicz K."/>
            <person name="Drgas O."/>
            <person name="Orlowska M."/>
            <person name="Perlinska-Lenart U."/>
            <person name="Aleksandrzak-Piekarczyk T."/>
            <person name="Szatraj K."/>
            <person name="Zielenkiewicz U."/>
            <person name="Pilsyk S."/>
            <person name="Malc E."/>
            <person name="Mieczkowski P."/>
            <person name="Kruszewska J.S."/>
            <person name="Biernat P."/>
            <person name="Pawlowska J."/>
        </authorList>
    </citation>
    <scope>NUCLEOTIDE SEQUENCE</scope>
    <source>
        <strain evidence="8">WA0000051536</strain>
    </source>
</reference>
<dbReference type="PANTHER" id="PTHR10809">
    <property type="entry name" value="VESICLE-ASSOCIATED MEMBRANE PROTEIN-ASSOCIATED PROTEIN"/>
    <property type="match status" value="1"/>
</dbReference>
<dbReference type="Proteomes" id="UP000612746">
    <property type="component" value="Unassembled WGS sequence"/>
</dbReference>
<comment type="similarity">
    <text evidence="2">Belongs to the VAMP-associated protein (VAP) (TC 9.B.17) family.</text>
</comment>
<organism evidence="8 9">
    <name type="scientific">Umbelopsis vinacea</name>
    <dbReference type="NCBI Taxonomy" id="44442"/>
    <lineage>
        <taxon>Eukaryota</taxon>
        <taxon>Fungi</taxon>
        <taxon>Fungi incertae sedis</taxon>
        <taxon>Mucoromycota</taxon>
        <taxon>Mucoromycotina</taxon>
        <taxon>Umbelopsidomycetes</taxon>
        <taxon>Umbelopsidales</taxon>
        <taxon>Umbelopsidaceae</taxon>
        <taxon>Umbelopsis</taxon>
    </lineage>
</organism>
<dbReference type="InterPro" id="IPR008962">
    <property type="entry name" value="PapD-like_sf"/>
</dbReference>
<evidence type="ECO:0000256" key="1">
    <source>
        <dbReference type="ARBA" id="ARBA00004211"/>
    </source>
</evidence>
<proteinExistence type="inferred from homology"/>
<evidence type="ECO:0000313" key="9">
    <source>
        <dbReference type="Proteomes" id="UP000612746"/>
    </source>
</evidence>
<dbReference type="PROSITE" id="PS50202">
    <property type="entry name" value="MSP"/>
    <property type="match status" value="1"/>
</dbReference>
<dbReference type="EMBL" id="JAEPRA010000005">
    <property type="protein sequence ID" value="KAG2185461.1"/>
    <property type="molecule type" value="Genomic_DNA"/>
</dbReference>
<dbReference type="Gene3D" id="2.60.40.10">
    <property type="entry name" value="Immunoglobulins"/>
    <property type="match status" value="1"/>
</dbReference>
<feature type="non-terminal residue" evidence="8">
    <location>
        <position position="1"/>
    </location>
</feature>
<keyword evidence="5" id="KW-0472">Membrane</keyword>
<dbReference type="GO" id="GO:0033149">
    <property type="term" value="F:FFAT motif binding"/>
    <property type="evidence" value="ECO:0007669"/>
    <property type="project" value="TreeGrafter"/>
</dbReference>
<dbReference type="InterPro" id="IPR013783">
    <property type="entry name" value="Ig-like_fold"/>
</dbReference>